<evidence type="ECO:0000313" key="2">
    <source>
        <dbReference type="EnsemblMetazoa" id="ACUA002712-PA"/>
    </source>
</evidence>
<sequence>MASKKMRRDGHQCRGGKRLLEELERETDAEFSQLNFTVGDMLSMPWPDVGIDGPSDAMEAATSAEAAGFQEQLQQIHADEADRTLNYGGGNPTNQVVGDNQEDTDRDSDDDDITAGREGAQSFIDSLSFKEALRYWAILGRLPRSTLNMLL</sequence>
<dbReference type="Proteomes" id="UP000075883">
    <property type="component" value="Unassembled WGS sequence"/>
</dbReference>
<reference evidence="2" key="2">
    <citation type="submission" date="2020-05" db="UniProtKB">
        <authorList>
            <consortium name="EnsemblMetazoa"/>
        </authorList>
    </citation>
    <scope>IDENTIFICATION</scope>
    <source>
        <strain evidence="2">A-37</strain>
    </source>
</reference>
<feature type="compositionally biased region" description="Acidic residues" evidence="1">
    <location>
        <begin position="100"/>
        <end position="113"/>
    </location>
</feature>
<evidence type="ECO:0000256" key="1">
    <source>
        <dbReference type="SAM" id="MobiDB-lite"/>
    </source>
</evidence>
<reference evidence="3" key="1">
    <citation type="submission" date="2013-09" db="EMBL/GenBank/DDBJ databases">
        <title>The Genome Sequence of Anopheles culicifacies species A.</title>
        <authorList>
            <consortium name="The Broad Institute Genomics Platform"/>
            <person name="Neafsey D.E."/>
            <person name="Besansky N."/>
            <person name="Howell P."/>
            <person name="Walton C."/>
            <person name="Young S.K."/>
            <person name="Zeng Q."/>
            <person name="Gargeya S."/>
            <person name="Fitzgerald M."/>
            <person name="Haas B."/>
            <person name="Abouelleil A."/>
            <person name="Allen A.W."/>
            <person name="Alvarado L."/>
            <person name="Arachchi H.M."/>
            <person name="Berlin A.M."/>
            <person name="Chapman S.B."/>
            <person name="Gainer-Dewar J."/>
            <person name="Goldberg J."/>
            <person name="Griggs A."/>
            <person name="Gujja S."/>
            <person name="Hansen M."/>
            <person name="Howarth C."/>
            <person name="Imamovic A."/>
            <person name="Ireland A."/>
            <person name="Larimer J."/>
            <person name="McCowan C."/>
            <person name="Murphy C."/>
            <person name="Pearson M."/>
            <person name="Poon T.W."/>
            <person name="Priest M."/>
            <person name="Roberts A."/>
            <person name="Saif S."/>
            <person name="Shea T."/>
            <person name="Sisk P."/>
            <person name="Sykes S."/>
            <person name="Wortman J."/>
            <person name="Nusbaum C."/>
            <person name="Birren B."/>
        </authorList>
    </citation>
    <scope>NUCLEOTIDE SEQUENCE [LARGE SCALE GENOMIC DNA]</scope>
    <source>
        <strain evidence="3">A-37</strain>
    </source>
</reference>
<proteinExistence type="predicted"/>
<name>A0A182LV46_9DIPT</name>
<evidence type="ECO:0000313" key="3">
    <source>
        <dbReference type="Proteomes" id="UP000075883"/>
    </source>
</evidence>
<keyword evidence="3" id="KW-1185">Reference proteome</keyword>
<dbReference type="VEuPathDB" id="VectorBase:ACUA002712"/>
<accession>A0A182LV46</accession>
<dbReference type="EMBL" id="AXCM01021249">
    <property type="status" value="NOT_ANNOTATED_CDS"/>
    <property type="molecule type" value="Genomic_DNA"/>
</dbReference>
<protein>
    <submittedName>
        <fullName evidence="2">Uncharacterized protein</fullName>
    </submittedName>
</protein>
<organism evidence="2 3">
    <name type="scientific">Anopheles culicifacies</name>
    <dbReference type="NCBI Taxonomy" id="139723"/>
    <lineage>
        <taxon>Eukaryota</taxon>
        <taxon>Metazoa</taxon>
        <taxon>Ecdysozoa</taxon>
        <taxon>Arthropoda</taxon>
        <taxon>Hexapoda</taxon>
        <taxon>Insecta</taxon>
        <taxon>Pterygota</taxon>
        <taxon>Neoptera</taxon>
        <taxon>Endopterygota</taxon>
        <taxon>Diptera</taxon>
        <taxon>Nematocera</taxon>
        <taxon>Culicoidea</taxon>
        <taxon>Culicidae</taxon>
        <taxon>Anophelinae</taxon>
        <taxon>Anopheles</taxon>
        <taxon>culicifacies species complex</taxon>
    </lineage>
</organism>
<dbReference type="AlphaFoldDB" id="A0A182LV46"/>
<dbReference type="EnsemblMetazoa" id="ACUA002712-RA">
    <property type="protein sequence ID" value="ACUA002712-PA"/>
    <property type="gene ID" value="ACUA002712"/>
</dbReference>
<feature type="region of interest" description="Disordered" evidence="1">
    <location>
        <begin position="83"/>
        <end position="116"/>
    </location>
</feature>